<keyword evidence="2" id="KW-1133">Transmembrane helix</keyword>
<organism evidence="4 5">
    <name type="scientific">Microlunatus aurantiacus</name>
    <dbReference type="NCBI Taxonomy" id="446786"/>
    <lineage>
        <taxon>Bacteria</taxon>
        <taxon>Bacillati</taxon>
        <taxon>Actinomycetota</taxon>
        <taxon>Actinomycetes</taxon>
        <taxon>Propionibacteriales</taxon>
        <taxon>Propionibacteriaceae</taxon>
        <taxon>Microlunatus</taxon>
    </lineage>
</organism>
<evidence type="ECO:0000256" key="1">
    <source>
        <dbReference type="SAM" id="MobiDB-lite"/>
    </source>
</evidence>
<keyword evidence="5" id="KW-1185">Reference proteome</keyword>
<feature type="transmembrane region" description="Helical" evidence="2">
    <location>
        <begin position="98"/>
        <end position="120"/>
    </location>
</feature>
<evidence type="ECO:0000313" key="4">
    <source>
        <dbReference type="EMBL" id="GAA3691064.1"/>
    </source>
</evidence>
<dbReference type="InterPro" id="IPR012551">
    <property type="entry name" value="DUF1707_SHOCT-like"/>
</dbReference>
<gene>
    <name evidence="4" type="ORF">GCM10022204_02650</name>
</gene>
<dbReference type="Proteomes" id="UP001500051">
    <property type="component" value="Unassembled WGS sequence"/>
</dbReference>
<sequence length="121" mass="12855">MSELPISSPYRSTPDAPVPDQLRDQLSTQLNAAFTDGRIDGDDFRLRLDQLFAAHRMGELLPVVQGLPPLQTYADPAIVASAGGQPGELTQPRDASRLALVAGGVVVGAVLLIVILLLMLL</sequence>
<proteinExistence type="predicted"/>
<dbReference type="EMBL" id="BAAAYX010000002">
    <property type="protein sequence ID" value="GAA3691064.1"/>
    <property type="molecule type" value="Genomic_DNA"/>
</dbReference>
<protein>
    <recommendedName>
        <fullName evidence="3">DUF1707 domain-containing protein</fullName>
    </recommendedName>
</protein>
<comment type="caution">
    <text evidence="4">The sequence shown here is derived from an EMBL/GenBank/DDBJ whole genome shotgun (WGS) entry which is preliminary data.</text>
</comment>
<evidence type="ECO:0000256" key="2">
    <source>
        <dbReference type="SAM" id="Phobius"/>
    </source>
</evidence>
<dbReference type="RefSeq" id="WP_344810462.1">
    <property type="nucleotide sequence ID" value="NZ_BAAAYX010000002.1"/>
</dbReference>
<accession>A0ABP7CLU5</accession>
<evidence type="ECO:0000313" key="5">
    <source>
        <dbReference type="Proteomes" id="UP001500051"/>
    </source>
</evidence>
<dbReference type="Pfam" id="PF08044">
    <property type="entry name" value="DUF1707"/>
    <property type="match status" value="1"/>
</dbReference>
<reference evidence="5" key="1">
    <citation type="journal article" date="2019" name="Int. J. Syst. Evol. Microbiol.">
        <title>The Global Catalogue of Microorganisms (GCM) 10K type strain sequencing project: providing services to taxonomists for standard genome sequencing and annotation.</title>
        <authorList>
            <consortium name="The Broad Institute Genomics Platform"/>
            <consortium name="The Broad Institute Genome Sequencing Center for Infectious Disease"/>
            <person name="Wu L."/>
            <person name="Ma J."/>
        </authorList>
    </citation>
    <scope>NUCLEOTIDE SEQUENCE [LARGE SCALE GENOMIC DNA]</scope>
    <source>
        <strain evidence="5">JCM 16548</strain>
    </source>
</reference>
<keyword evidence="2" id="KW-0812">Transmembrane</keyword>
<evidence type="ECO:0000259" key="3">
    <source>
        <dbReference type="Pfam" id="PF08044"/>
    </source>
</evidence>
<name>A0ABP7CLU5_9ACTN</name>
<feature type="region of interest" description="Disordered" evidence="1">
    <location>
        <begin position="1"/>
        <end position="21"/>
    </location>
</feature>
<feature type="domain" description="DUF1707" evidence="3">
    <location>
        <begin position="20"/>
        <end position="68"/>
    </location>
</feature>
<keyword evidence="2" id="KW-0472">Membrane</keyword>